<dbReference type="AlphaFoldDB" id="A0AAW1LNB5"/>
<proteinExistence type="predicted"/>
<gene>
    <name evidence="2" type="ORF">RND81_04G180200</name>
</gene>
<evidence type="ECO:0000313" key="3">
    <source>
        <dbReference type="Proteomes" id="UP001443914"/>
    </source>
</evidence>
<sequence length="114" mass="13159">MSPSPLRRMRNSINRALLIIFKNMQNHYKEVKRNEDIKSSQILSIIPSSNKHYKIVPPTQGSSNQIQASKRDSSQRDPLKKLKSNKRASKTEDAYLLQQSRIKGYIKIVYANSD</sequence>
<name>A0AAW1LNB5_SAPOF</name>
<evidence type="ECO:0000313" key="2">
    <source>
        <dbReference type="EMBL" id="KAK9735046.1"/>
    </source>
</evidence>
<protein>
    <submittedName>
        <fullName evidence="2">Uncharacterized protein</fullName>
    </submittedName>
</protein>
<dbReference type="Proteomes" id="UP001443914">
    <property type="component" value="Unassembled WGS sequence"/>
</dbReference>
<organism evidence="2 3">
    <name type="scientific">Saponaria officinalis</name>
    <name type="common">Common soapwort</name>
    <name type="synonym">Lychnis saponaria</name>
    <dbReference type="NCBI Taxonomy" id="3572"/>
    <lineage>
        <taxon>Eukaryota</taxon>
        <taxon>Viridiplantae</taxon>
        <taxon>Streptophyta</taxon>
        <taxon>Embryophyta</taxon>
        <taxon>Tracheophyta</taxon>
        <taxon>Spermatophyta</taxon>
        <taxon>Magnoliopsida</taxon>
        <taxon>eudicotyledons</taxon>
        <taxon>Gunneridae</taxon>
        <taxon>Pentapetalae</taxon>
        <taxon>Caryophyllales</taxon>
        <taxon>Caryophyllaceae</taxon>
        <taxon>Caryophylleae</taxon>
        <taxon>Saponaria</taxon>
    </lineage>
</organism>
<feature type="compositionally biased region" description="Polar residues" evidence="1">
    <location>
        <begin position="59"/>
        <end position="68"/>
    </location>
</feature>
<feature type="region of interest" description="Disordered" evidence="1">
    <location>
        <begin position="53"/>
        <end position="91"/>
    </location>
</feature>
<evidence type="ECO:0000256" key="1">
    <source>
        <dbReference type="SAM" id="MobiDB-lite"/>
    </source>
</evidence>
<feature type="compositionally biased region" description="Basic and acidic residues" evidence="1">
    <location>
        <begin position="69"/>
        <end position="80"/>
    </location>
</feature>
<comment type="caution">
    <text evidence="2">The sequence shown here is derived from an EMBL/GenBank/DDBJ whole genome shotgun (WGS) entry which is preliminary data.</text>
</comment>
<accession>A0AAW1LNB5</accession>
<keyword evidence="3" id="KW-1185">Reference proteome</keyword>
<reference evidence="2" key="1">
    <citation type="submission" date="2024-03" db="EMBL/GenBank/DDBJ databases">
        <title>WGS assembly of Saponaria officinalis var. Norfolk2.</title>
        <authorList>
            <person name="Jenkins J."/>
            <person name="Shu S."/>
            <person name="Grimwood J."/>
            <person name="Barry K."/>
            <person name="Goodstein D."/>
            <person name="Schmutz J."/>
            <person name="Leebens-Mack J."/>
            <person name="Osbourn A."/>
        </authorList>
    </citation>
    <scope>NUCLEOTIDE SEQUENCE [LARGE SCALE GENOMIC DNA]</scope>
    <source>
        <strain evidence="2">JIC</strain>
    </source>
</reference>
<dbReference type="EMBL" id="JBDFQZ010000004">
    <property type="protein sequence ID" value="KAK9735046.1"/>
    <property type="molecule type" value="Genomic_DNA"/>
</dbReference>